<comment type="catalytic activity">
    <reaction evidence="1">
        <text>S-ubiquitinyl-[E2 ubiquitin-conjugating enzyme]-L-cysteine + [acceptor protein]-L-lysine = [E2 ubiquitin-conjugating enzyme]-L-cysteine + N(6)-ubiquitinyl-[acceptor protein]-L-lysine.</text>
        <dbReference type="EC" id="2.3.2.27"/>
    </reaction>
</comment>
<keyword evidence="8" id="KW-0833">Ubl conjugation pathway</keyword>
<dbReference type="CDD" id="cd06257">
    <property type="entry name" value="DnaJ"/>
    <property type="match status" value="2"/>
</dbReference>
<keyword evidence="16" id="KW-1185">Reference proteome</keyword>
<sequence length="497" mass="56331">MEIAKKKLSENDYNGAKNFINKAQLLYPNLDCLKQVSMMINVYIYASNRGGESDWYKILGVDPLADEEAVKKTYKQLALLLHPDKNKFDGAEGAFKLVSETWCLLSDKIRRASYDQRRKSREACTHIHRASNQQQREKARSRQYASRDSSKSRMLWYKKLALLLHPDKNKPNGSEGAFTRLQKLVMDLQFVTRNVKNECMETNEESDGETQGPVQGDCEKADAWKEFVSRQRRIAQQHSLEKRQRSSSAMLLGLDVLDCPICFEALTIPIFQCDNGHLACSSCCPKLSNKCPTCASPVGHNRCRAMESVLESVFVPCRNAKLGCTKNVSYAKESIHEKECTFTQCSCPVLECSYTGSYDNIYTHFFDNHCHESKSVSFFCGGAVDVQMNIASEKSLVLWKSKKRLLFALQCFNEPHCLYVTVRWIAPSASELGQLAYCLYYSMDGHTLTYKSPEVKRVLEVSSETPQDSFMFVPHSLLRGDSLEMKITIGLKVSASS</sequence>
<dbReference type="PROSITE" id="PS50076">
    <property type="entry name" value="DNAJ_2"/>
    <property type="match status" value="1"/>
</dbReference>
<dbReference type="Pfam" id="PF21362">
    <property type="entry name" value="Sina_RING"/>
    <property type="match status" value="1"/>
</dbReference>
<evidence type="ECO:0000256" key="3">
    <source>
        <dbReference type="ARBA" id="ARBA00009119"/>
    </source>
</evidence>
<evidence type="ECO:0000259" key="15">
    <source>
        <dbReference type="PROSITE" id="PS51081"/>
    </source>
</evidence>
<feature type="domain" description="RING-type" evidence="14">
    <location>
        <begin position="259"/>
        <end position="294"/>
    </location>
</feature>
<dbReference type="PANTHER" id="PTHR46632">
    <property type="entry name" value="E3 UBIQUITIN-PROTEIN LIGASE SINA-LIKE 4"/>
    <property type="match status" value="1"/>
</dbReference>
<dbReference type="Gene3D" id="1.10.287.110">
    <property type="entry name" value="DnaJ domain"/>
    <property type="match status" value="1"/>
</dbReference>
<dbReference type="SUPFAM" id="SSF49599">
    <property type="entry name" value="TRAF domain-like"/>
    <property type="match status" value="1"/>
</dbReference>
<feature type="domain" description="SIAH-type" evidence="15">
    <location>
        <begin position="312"/>
        <end position="370"/>
    </location>
</feature>
<evidence type="ECO:0000256" key="11">
    <source>
        <dbReference type="PROSITE-ProRule" id="PRU00455"/>
    </source>
</evidence>
<dbReference type="InterPro" id="IPR044286">
    <property type="entry name" value="SINL_plant"/>
</dbReference>
<dbReference type="PRINTS" id="PR00625">
    <property type="entry name" value="JDOMAIN"/>
</dbReference>
<keyword evidence="7 11" id="KW-0863">Zinc-finger</keyword>
<evidence type="ECO:0000256" key="6">
    <source>
        <dbReference type="ARBA" id="ARBA00022723"/>
    </source>
</evidence>
<dbReference type="InterPro" id="IPR001841">
    <property type="entry name" value="Znf_RING"/>
</dbReference>
<evidence type="ECO:0000256" key="10">
    <source>
        <dbReference type="ARBA" id="ARBA00024004"/>
    </source>
</evidence>
<comment type="function">
    <text evidence="10">E3 ubiquitin-protein ligase that mediates ubiquitination and subsequent proteasomal degradation of target proteins. E3 ubiquitin ligases accept ubiquitin from an E2 ubiquitin-conjugating enzyme in the form of a thioester and then directly transfers the ubiquitin to targeted substrates. It probably triggers the ubiquitin-mediated degradation of different substrates.</text>
</comment>
<dbReference type="InterPro" id="IPR036869">
    <property type="entry name" value="J_dom_sf"/>
</dbReference>
<dbReference type="SUPFAM" id="SSF46565">
    <property type="entry name" value="Chaperone J-domain"/>
    <property type="match status" value="2"/>
</dbReference>
<keyword evidence="5" id="KW-0808">Transferase</keyword>
<dbReference type="SMART" id="SM00271">
    <property type="entry name" value="DnaJ"/>
    <property type="match status" value="1"/>
</dbReference>
<reference evidence="17" key="2">
    <citation type="submission" date="2025-08" db="UniProtKB">
        <authorList>
            <consortium name="RefSeq"/>
        </authorList>
    </citation>
    <scope>IDENTIFICATION</scope>
    <source>
        <tissue evidence="17">Leaf</tissue>
    </source>
</reference>
<name>A0ABM0V700_CAMSA</name>
<evidence type="ECO:0000259" key="13">
    <source>
        <dbReference type="PROSITE" id="PS50076"/>
    </source>
</evidence>
<dbReference type="EC" id="2.3.2.27" evidence="4"/>
<evidence type="ECO:0000256" key="9">
    <source>
        <dbReference type="ARBA" id="ARBA00022833"/>
    </source>
</evidence>
<keyword evidence="9" id="KW-0862">Zinc</keyword>
<dbReference type="InterPro" id="IPR001623">
    <property type="entry name" value="DnaJ_domain"/>
</dbReference>
<dbReference type="PANTHER" id="PTHR46632:SF3">
    <property type="entry name" value="E3 UBIQUITIN-PROTEIN LIGASE SINA-LIKE 7-RELATED"/>
    <property type="match status" value="1"/>
</dbReference>
<comment type="pathway">
    <text evidence="2">Protein modification; protein ubiquitination.</text>
</comment>
<evidence type="ECO:0000256" key="5">
    <source>
        <dbReference type="ARBA" id="ARBA00022679"/>
    </source>
</evidence>
<comment type="similarity">
    <text evidence="3">Belongs to the SINA (Seven in absentia) family.</text>
</comment>
<evidence type="ECO:0000313" key="16">
    <source>
        <dbReference type="Proteomes" id="UP000694864"/>
    </source>
</evidence>
<dbReference type="PROSITE" id="PS51081">
    <property type="entry name" value="ZF_SIAH"/>
    <property type="match status" value="1"/>
</dbReference>
<dbReference type="InterPro" id="IPR049548">
    <property type="entry name" value="Sina-like_RING"/>
</dbReference>
<protein>
    <recommendedName>
        <fullName evidence="4">RING-type E3 ubiquitin transferase</fullName>
        <ecNumber evidence="4">2.3.2.27</ecNumber>
    </recommendedName>
</protein>
<dbReference type="InterPro" id="IPR013010">
    <property type="entry name" value="Znf_SIAH"/>
</dbReference>
<evidence type="ECO:0000256" key="7">
    <source>
        <dbReference type="ARBA" id="ARBA00022771"/>
    </source>
</evidence>
<feature type="domain" description="J" evidence="13">
    <location>
        <begin position="54"/>
        <end position="118"/>
    </location>
</feature>
<dbReference type="InterPro" id="IPR013083">
    <property type="entry name" value="Znf_RING/FYVE/PHD"/>
</dbReference>
<dbReference type="Pfam" id="PF00226">
    <property type="entry name" value="DnaJ"/>
    <property type="match status" value="1"/>
</dbReference>
<keyword evidence="6" id="KW-0479">Metal-binding</keyword>
<evidence type="ECO:0000259" key="14">
    <source>
        <dbReference type="PROSITE" id="PS50089"/>
    </source>
</evidence>
<dbReference type="Pfam" id="PF21361">
    <property type="entry name" value="Sina_ZnF"/>
    <property type="match status" value="1"/>
</dbReference>
<evidence type="ECO:0000256" key="1">
    <source>
        <dbReference type="ARBA" id="ARBA00000900"/>
    </source>
</evidence>
<accession>A0ABM0V700</accession>
<reference evidence="16" key="1">
    <citation type="journal article" date="2014" name="Nat. Commun.">
        <title>The emerging biofuel crop Camelina sativa retains a highly undifferentiated hexaploid genome structure.</title>
        <authorList>
            <person name="Kagale S."/>
            <person name="Koh C."/>
            <person name="Nixon J."/>
            <person name="Bollina V."/>
            <person name="Clarke W.E."/>
            <person name="Tuteja R."/>
            <person name="Spillane C."/>
            <person name="Robinson S.J."/>
            <person name="Links M.G."/>
            <person name="Clarke C."/>
            <person name="Higgins E.E."/>
            <person name="Huebert T."/>
            <person name="Sharpe A.G."/>
            <person name="Parkin I.A."/>
        </authorList>
    </citation>
    <scope>NUCLEOTIDE SEQUENCE [LARGE SCALE GENOMIC DNA]</scope>
    <source>
        <strain evidence="16">cv. DH55</strain>
    </source>
</reference>
<dbReference type="Proteomes" id="UP000694864">
    <property type="component" value="Chromosome 12"/>
</dbReference>
<evidence type="ECO:0000256" key="2">
    <source>
        <dbReference type="ARBA" id="ARBA00004906"/>
    </source>
</evidence>
<dbReference type="PROSITE" id="PS50089">
    <property type="entry name" value="ZF_RING_2"/>
    <property type="match status" value="1"/>
</dbReference>
<gene>
    <name evidence="17" type="primary">LOC104734106</name>
</gene>
<organism evidence="16 17">
    <name type="scientific">Camelina sativa</name>
    <name type="common">False flax</name>
    <name type="synonym">Myagrum sativum</name>
    <dbReference type="NCBI Taxonomy" id="90675"/>
    <lineage>
        <taxon>Eukaryota</taxon>
        <taxon>Viridiplantae</taxon>
        <taxon>Streptophyta</taxon>
        <taxon>Embryophyta</taxon>
        <taxon>Tracheophyta</taxon>
        <taxon>Spermatophyta</taxon>
        <taxon>Magnoliopsida</taxon>
        <taxon>eudicotyledons</taxon>
        <taxon>Gunneridae</taxon>
        <taxon>Pentapetalae</taxon>
        <taxon>rosids</taxon>
        <taxon>malvids</taxon>
        <taxon>Brassicales</taxon>
        <taxon>Brassicaceae</taxon>
        <taxon>Camelineae</taxon>
        <taxon>Camelina</taxon>
    </lineage>
</organism>
<evidence type="ECO:0000256" key="8">
    <source>
        <dbReference type="ARBA" id="ARBA00022786"/>
    </source>
</evidence>
<proteinExistence type="inferred from homology"/>
<dbReference type="RefSeq" id="XP_010451915.1">
    <property type="nucleotide sequence ID" value="XM_010453613.1"/>
</dbReference>
<dbReference type="Gene3D" id="3.30.40.10">
    <property type="entry name" value="Zinc/RING finger domain, C3HC4 (zinc finger)"/>
    <property type="match status" value="1"/>
</dbReference>
<evidence type="ECO:0000256" key="4">
    <source>
        <dbReference type="ARBA" id="ARBA00012483"/>
    </source>
</evidence>
<evidence type="ECO:0000313" key="17">
    <source>
        <dbReference type="RefSeq" id="XP_010451915.1"/>
    </source>
</evidence>
<dbReference type="GeneID" id="104734106"/>
<evidence type="ECO:0000256" key="12">
    <source>
        <dbReference type="SAM" id="MobiDB-lite"/>
    </source>
</evidence>
<dbReference type="CDD" id="cd16571">
    <property type="entry name" value="RING-HC_SIAHs"/>
    <property type="match status" value="1"/>
</dbReference>
<feature type="region of interest" description="Disordered" evidence="12">
    <location>
        <begin position="123"/>
        <end position="147"/>
    </location>
</feature>